<keyword evidence="2" id="KW-0418">Kinase</keyword>
<feature type="domain" description="Aminoglycoside phosphotransferase" evidence="1">
    <location>
        <begin position="176"/>
        <end position="363"/>
    </location>
</feature>
<evidence type="ECO:0000259" key="1">
    <source>
        <dbReference type="Pfam" id="PF01636"/>
    </source>
</evidence>
<dbReference type="GO" id="GO:0016301">
    <property type="term" value="F:kinase activity"/>
    <property type="evidence" value="ECO:0007669"/>
    <property type="project" value="UniProtKB-KW"/>
</dbReference>
<evidence type="ECO:0000313" key="3">
    <source>
        <dbReference type="Proteomes" id="UP000256727"/>
    </source>
</evidence>
<proteinExistence type="predicted"/>
<keyword evidence="2" id="KW-0808">Transferase</keyword>
<dbReference type="InterPro" id="IPR011009">
    <property type="entry name" value="Kinase-like_dom_sf"/>
</dbReference>
<accession>A0A3D9LBB6</accession>
<organism evidence="2 3">
    <name type="scientific">Citricoccus muralis</name>
    <dbReference type="NCBI Taxonomy" id="169134"/>
    <lineage>
        <taxon>Bacteria</taxon>
        <taxon>Bacillati</taxon>
        <taxon>Actinomycetota</taxon>
        <taxon>Actinomycetes</taxon>
        <taxon>Micrococcales</taxon>
        <taxon>Micrococcaceae</taxon>
        <taxon>Citricoccus</taxon>
    </lineage>
</organism>
<protein>
    <submittedName>
        <fullName evidence="2">Aminoglycoside phosphotransferase (APT) family kinase protein</fullName>
    </submittedName>
</protein>
<gene>
    <name evidence="2" type="ORF">C8E99_1471</name>
</gene>
<dbReference type="Gene3D" id="3.90.1200.10">
    <property type="match status" value="1"/>
</dbReference>
<dbReference type="AlphaFoldDB" id="A0A3D9LBB6"/>
<dbReference type="RefSeq" id="WP_115931736.1">
    <property type="nucleotide sequence ID" value="NZ_QREH01000001.1"/>
</dbReference>
<dbReference type="OrthoDB" id="3837844at2"/>
<name>A0A3D9LBB6_9MICC</name>
<dbReference type="SUPFAM" id="SSF56112">
    <property type="entry name" value="Protein kinase-like (PK-like)"/>
    <property type="match status" value="1"/>
</dbReference>
<sequence length="422" mass="45238">MRKGAHRDEAEHRQVQYLSSAAVRGRLGEVLDGQGYHLDHAELVDLQHRPGAGATGVFRVHVTEDESEELFVALTAEAVPEDSVLAAGEDGDATWSAWFHPHDPLLTGLALASDPATVAALWGRGGTLVDLQTISYRPLRRAVLRAVVTGVPGSSDASGDHDASGTLDISSASGRRTVFLKVMRAGLATRLHHRHTLLAAAGVPVPVVLGPPVADVLALEQGEGEVLANAIMANGARQVEPADVVGILDRMPADLLELPRRDAWSDRTPDYGHAAATALPDQARRIRSLVDHLQRQLTVTDRGPVVPTHGDFYEANLLVKQNRISCVLDIDGAGPGHRVDDLACFLGHLAVLPAVDRRYVHVDEALRRFHGYFKTGVDPAALACRSAAVALSLVAGARDSGRGDWQRSARQRLEIAESLLDL</sequence>
<dbReference type="EMBL" id="QREH01000001">
    <property type="protein sequence ID" value="REE03658.1"/>
    <property type="molecule type" value="Genomic_DNA"/>
</dbReference>
<evidence type="ECO:0000313" key="2">
    <source>
        <dbReference type="EMBL" id="REE03658.1"/>
    </source>
</evidence>
<reference evidence="2 3" key="1">
    <citation type="submission" date="2018-07" db="EMBL/GenBank/DDBJ databases">
        <title>Sequencing the genomes of 1000 actinobacteria strains.</title>
        <authorList>
            <person name="Klenk H.-P."/>
        </authorList>
    </citation>
    <scope>NUCLEOTIDE SEQUENCE [LARGE SCALE GENOMIC DNA]</scope>
    <source>
        <strain evidence="2 3">DSM 14442</strain>
    </source>
</reference>
<dbReference type="Pfam" id="PF01636">
    <property type="entry name" value="APH"/>
    <property type="match status" value="1"/>
</dbReference>
<dbReference type="Proteomes" id="UP000256727">
    <property type="component" value="Unassembled WGS sequence"/>
</dbReference>
<comment type="caution">
    <text evidence="2">The sequence shown here is derived from an EMBL/GenBank/DDBJ whole genome shotgun (WGS) entry which is preliminary data.</text>
</comment>
<dbReference type="InterPro" id="IPR002575">
    <property type="entry name" value="Aminoglycoside_PTrfase"/>
</dbReference>
<keyword evidence="3" id="KW-1185">Reference proteome</keyword>